<keyword evidence="1" id="KW-0175">Coiled coil</keyword>
<dbReference type="Proteomes" id="UP000828390">
    <property type="component" value="Unassembled WGS sequence"/>
</dbReference>
<dbReference type="SUPFAM" id="SSF81995">
    <property type="entry name" value="beta-sandwich domain of Sec23/24"/>
    <property type="match status" value="1"/>
</dbReference>
<dbReference type="Gene3D" id="3.30.70.1820">
    <property type="entry name" value="L1 transposable element, RRM domain"/>
    <property type="match status" value="1"/>
</dbReference>
<dbReference type="EMBL" id="JAIWYP010000013">
    <property type="protein sequence ID" value="KAH3722318.1"/>
    <property type="molecule type" value="Genomic_DNA"/>
</dbReference>
<feature type="compositionally biased region" description="Basic and acidic residues" evidence="2">
    <location>
        <begin position="1"/>
        <end position="15"/>
    </location>
</feature>
<dbReference type="AlphaFoldDB" id="A0A9D4CDT1"/>
<evidence type="ECO:0000256" key="2">
    <source>
        <dbReference type="SAM" id="MobiDB-lite"/>
    </source>
</evidence>
<sequence length="421" mass="47551">MPPKKKDMGDPKKENINSVKSSGKNKKRKNALVSPDNLNVDSLPEKRSDYRASPCETMASQSQPVYMQPMNMSSMSNMNNYQSQPGAFYTPQQNIPPNTPYHINASPQMQPNIPPPTYNENFQKSVLDQLRSLDTRLNKLDLIETQLSNLTMKLSNMDVRVTSLEGTVRKVDSRVTDVETSRAFDSQTCEELKLKNTELDKALQAERRRIAELTSEFESLREVPDDIEDLRSRSMRCNLLFHGFPEEPSPAARRSENCAKTVLDHLVNSLEISHAHDLIKIERAHRLGAKYDVTKARPIVVMFNHYPDKMLVKQKAQEAWKKFNDSRKSSSYPKAPGARGAEGSDTPDANSMDETVPVQKPTISVSDQFPKTVQARRKSLLPAMINAKKSGKSAYLSYDKLYIDNKMYTTHTVSSSGFDIS</sequence>
<name>A0A9D4CDT1_DREPO</name>
<protein>
    <submittedName>
        <fullName evidence="3">Uncharacterized protein</fullName>
    </submittedName>
</protein>
<reference evidence="3" key="1">
    <citation type="journal article" date="2019" name="bioRxiv">
        <title>The Genome of the Zebra Mussel, Dreissena polymorpha: A Resource for Invasive Species Research.</title>
        <authorList>
            <person name="McCartney M.A."/>
            <person name="Auch B."/>
            <person name="Kono T."/>
            <person name="Mallez S."/>
            <person name="Zhang Y."/>
            <person name="Obille A."/>
            <person name="Becker A."/>
            <person name="Abrahante J.E."/>
            <person name="Garbe J."/>
            <person name="Badalamenti J.P."/>
            <person name="Herman A."/>
            <person name="Mangelson H."/>
            <person name="Liachko I."/>
            <person name="Sullivan S."/>
            <person name="Sone E.D."/>
            <person name="Koren S."/>
            <person name="Silverstein K.A.T."/>
            <person name="Beckman K.B."/>
            <person name="Gohl D.M."/>
        </authorList>
    </citation>
    <scope>NUCLEOTIDE SEQUENCE</scope>
    <source>
        <strain evidence="3">Duluth1</strain>
        <tissue evidence="3">Whole animal</tissue>
    </source>
</reference>
<feature type="region of interest" description="Disordered" evidence="2">
    <location>
        <begin position="1"/>
        <end position="48"/>
    </location>
</feature>
<gene>
    <name evidence="3" type="ORF">DPMN_065275</name>
</gene>
<evidence type="ECO:0000256" key="1">
    <source>
        <dbReference type="SAM" id="Coils"/>
    </source>
</evidence>
<keyword evidence="4" id="KW-1185">Reference proteome</keyword>
<proteinExistence type="predicted"/>
<accession>A0A9D4CDT1</accession>
<feature type="coiled-coil region" evidence="1">
    <location>
        <begin position="189"/>
        <end position="223"/>
    </location>
</feature>
<evidence type="ECO:0000313" key="3">
    <source>
        <dbReference type="EMBL" id="KAH3722318.1"/>
    </source>
</evidence>
<feature type="region of interest" description="Disordered" evidence="2">
    <location>
        <begin position="322"/>
        <end position="364"/>
    </location>
</feature>
<comment type="caution">
    <text evidence="3">The sequence shown here is derived from an EMBL/GenBank/DDBJ whole genome shotgun (WGS) entry which is preliminary data.</text>
</comment>
<reference evidence="3" key="2">
    <citation type="submission" date="2020-11" db="EMBL/GenBank/DDBJ databases">
        <authorList>
            <person name="McCartney M.A."/>
            <person name="Auch B."/>
            <person name="Kono T."/>
            <person name="Mallez S."/>
            <person name="Becker A."/>
            <person name="Gohl D.M."/>
            <person name="Silverstein K.A.T."/>
            <person name="Koren S."/>
            <person name="Bechman K.B."/>
            <person name="Herman A."/>
            <person name="Abrahante J.E."/>
            <person name="Garbe J."/>
        </authorList>
    </citation>
    <scope>NUCLEOTIDE SEQUENCE</scope>
    <source>
        <strain evidence="3">Duluth1</strain>
        <tissue evidence="3">Whole animal</tissue>
    </source>
</reference>
<evidence type="ECO:0000313" key="4">
    <source>
        <dbReference type="Proteomes" id="UP000828390"/>
    </source>
</evidence>
<organism evidence="3 4">
    <name type="scientific">Dreissena polymorpha</name>
    <name type="common">Zebra mussel</name>
    <name type="synonym">Mytilus polymorpha</name>
    <dbReference type="NCBI Taxonomy" id="45954"/>
    <lineage>
        <taxon>Eukaryota</taxon>
        <taxon>Metazoa</taxon>
        <taxon>Spiralia</taxon>
        <taxon>Lophotrochozoa</taxon>
        <taxon>Mollusca</taxon>
        <taxon>Bivalvia</taxon>
        <taxon>Autobranchia</taxon>
        <taxon>Heteroconchia</taxon>
        <taxon>Euheterodonta</taxon>
        <taxon>Imparidentia</taxon>
        <taxon>Neoheterodontei</taxon>
        <taxon>Myida</taxon>
        <taxon>Dreissenoidea</taxon>
        <taxon>Dreissenidae</taxon>
        <taxon>Dreissena</taxon>
    </lineage>
</organism>